<dbReference type="OrthoDB" id="9810154at2"/>
<name>A0A135P668_9HYPH</name>
<dbReference type="SUPFAM" id="SSF53254">
    <property type="entry name" value="Phosphoglycerate mutase-like"/>
    <property type="match status" value="1"/>
</dbReference>
<protein>
    <submittedName>
        <fullName evidence="1">Phosphohistidine phosphatase</fullName>
    </submittedName>
</protein>
<dbReference type="PANTHER" id="PTHR47623:SF1">
    <property type="entry name" value="OS09G0287300 PROTEIN"/>
    <property type="match status" value="1"/>
</dbReference>
<reference evidence="1 2" key="1">
    <citation type="submission" date="2015-11" db="EMBL/GenBank/DDBJ databases">
        <title>Draft genome sequence of Agrobacterium sp. R89-1.</title>
        <authorList>
            <person name="Zahradnik J."/>
            <person name="Kyslikova E."/>
            <person name="Palyzova A."/>
            <person name="Kyslik P."/>
        </authorList>
    </citation>
    <scope>NUCLEOTIDE SEQUENCE [LARGE SCALE GENOMIC DNA]</scope>
    <source>
        <strain evidence="1 2">R89-1</strain>
    </source>
</reference>
<dbReference type="CDD" id="cd07067">
    <property type="entry name" value="HP_PGM_like"/>
    <property type="match status" value="1"/>
</dbReference>
<keyword evidence="2" id="KW-1185">Reference proteome</keyword>
<comment type="caution">
    <text evidence="1">The sequence shown here is derived from an EMBL/GenBank/DDBJ whole genome shotgun (WGS) entry which is preliminary data.</text>
</comment>
<dbReference type="InterPro" id="IPR013078">
    <property type="entry name" value="His_Pase_superF_clade-1"/>
</dbReference>
<proteinExistence type="predicted"/>
<dbReference type="RefSeq" id="WP_067644138.1">
    <property type="nucleotide sequence ID" value="NZ_KQ961023.1"/>
</dbReference>
<dbReference type="Pfam" id="PF00300">
    <property type="entry name" value="His_Phos_1"/>
    <property type="match status" value="1"/>
</dbReference>
<evidence type="ECO:0000313" key="2">
    <source>
        <dbReference type="Proteomes" id="UP000070498"/>
    </source>
</evidence>
<gene>
    <name evidence="1" type="ORF">ATO67_00515</name>
</gene>
<dbReference type="PANTHER" id="PTHR47623">
    <property type="entry name" value="OS09G0287300 PROTEIN"/>
    <property type="match status" value="1"/>
</dbReference>
<dbReference type="Proteomes" id="UP000070498">
    <property type="component" value="Unassembled WGS sequence"/>
</dbReference>
<dbReference type="SMART" id="SM00855">
    <property type="entry name" value="PGAM"/>
    <property type="match status" value="1"/>
</dbReference>
<dbReference type="InterPro" id="IPR029033">
    <property type="entry name" value="His_PPase_superfam"/>
</dbReference>
<dbReference type="Gene3D" id="3.40.50.1240">
    <property type="entry name" value="Phosphoglycerate mutase-like"/>
    <property type="match status" value="1"/>
</dbReference>
<dbReference type="STRING" id="2052828.ATO67_00515"/>
<dbReference type="AlphaFoldDB" id="A0A135P668"/>
<accession>A0A135P668</accession>
<organism evidence="1 2">
    <name type="scientific">Agrobacterium bohemicum</name>
    <dbReference type="NCBI Taxonomy" id="2052828"/>
    <lineage>
        <taxon>Bacteria</taxon>
        <taxon>Pseudomonadati</taxon>
        <taxon>Pseudomonadota</taxon>
        <taxon>Alphaproteobacteria</taxon>
        <taxon>Hyphomicrobiales</taxon>
        <taxon>Rhizobiaceae</taxon>
        <taxon>Rhizobium/Agrobacterium group</taxon>
        <taxon>Agrobacterium</taxon>
    </lineage>
</organism>
<sequence>MPVLQPPPFRVYLMRHAHAAWPVAGERDFDRRLDDVGYAEVEIVGARAAEKGYLPDVVLSSTATRCGETAKSVRRAFNDAFDISYVDEMYNAQPETYLALIVAQAPSRSVMLIGHNPTLDAVAEAFLGQRKMESLLPSGFPTAGLAVLDAKLGGDSRVTEWQMLEFLAP</sequence>
<evidence type="ECO:0000313" key="1">
    <source>
        <dbReference type="EMBL" id="KXG86900.1"/>
    </source>
</evidence>
<dbReference type="EMBL" id="LNUW01000015">
    <property type="protein sequence ID" value="KXG86900.1"/>
    <property type="molecule type" value="Genomic_DNA"/>
</dbReference>